<dbReference type="AlphaFoldDB" id="A0A2N5H7F2"/>
<protein>
    <submittedName>
        <fullName evidence="6">Flagellar biosynthesis protein FlgG</fullName>
    </submittedName>
</protein>
<reference evidence="6 7" key="1">
    <citation type="submission" date="2017-11" db="EMBL/GenBank/DDBJ databases">
        <title>Comparitive Functional Genomics of Dry Heat Resistant strains isolated from the Viking Spacecraft.</title>
        <authorList>
            <person name="Seuylemezian A."/>
            <person name="Cooper K."/>
            <person name="Vaishampayan P."/>
        </authorList>
    </citation>
    <scope>NUCLEOTIDE SEQUENCE [LARGE SCALE GENOMIC DNA]</scope>
    <source>
        <strain evidence="6 7">V32-6</strain>
    </source>
</reference>
<dbReference type="RefSeq" id="WP_101651567.1">
    <property type="nucleotide sequence ID" value="NZ_PGVE01000095.1"/>
</dbReference>
<comment type="caution">
    <text evidence="6">The sequence shown here is derived from an EMBL/GenBank/DDBJ whole genome shotgun (WGS) entry which is preliminary data.</text>
</comment>
<dbReference type="InterPro" id="IPR053967">
    <property type="entry name" value="LlgE_F_G-like_D1"/>
</dbReference>
<dbReference type="Pfam" id="PF22692">
    <property type="entry name" value="LlgE_F_G_D1"/>
    <property type="match status" value="1"/>
</dbReference>
<dbReference type="OrthoDB" id="9804559at2"/>
<keyword evidence="2" id="KW-0975">Bacterial flagellum</keyword>
<comment type="subcellular location">
    <subcellularLocation>
        <location evidence="2">Bacterial flagellum basal body</location>
    </subcellularLocation>
</comment>
<dbReference type="EMBL" id="PGVE01000095">
    <property type="protein sequence ID" value="PLS01438.1"/>
    <property type="molecule type" value="Genomic_DNA"/>
</dbReference>
<keyword evidence="7" id="KW-1185">Reference proteome</keyword>
<evidence type="ECO:0000259" key="5">
    <source>
        <dbReference type="Pfam" id="PF22692"/>
    </source>
</evidence>
<evidence type="ECO:0000313" key="6">
    <source>
        <dbReference type="EMBL" id="PLS01438.1"/>
    </source>
</evidence>
<feature type="domain" description="Flagellar hook protein FlgE/F/G-like D1" evidence="5">
    <location>
        <begin position="97"/>
        <end position="170"/>
    </location>
</feature>
<dbReference type="GO" id="GO:0071978">
    <property type="term" value="P:bacterial-type flagellum-dependent swarming motility"/>
    <property type="evidence" value="ECO:0007669"/>
    <property type="project" value="TreeGrafter"/>
</dbReference>
<dbReference type="GO" id="GO:0009425">
    <property type="term" value="C:bacterial-type flagellum basal body"/>
    <property type="evidence" value="ECO:0007669"/>
    <property type="project" value="UniProtKB-SubCell"/>
</dbReference>
<dbReference type="PANTHER" id="PTHR30435">
    <property type="entry name" value="FLAGELLAR PROTEIN"/>
    <property type="match status" value="1"/>
</dbReference>
<evidence type="ECO:0000256" key="2">
    <source>
        <dbReference type="RuleBase" id="RU362116"/>
    </source>
</evidence>
<sequence length="260" mass="28670">MNSSLYIATTGLTAYQKKLDTISNNIANAETVGFKRREASFEENLAISIENQKAAQREIGRLTPNGIRAGFGVHMDGSKMILDQGIPKETNHPLDLMIAGEGYFQVGKQQGGTTETFYTRNGSFQKSPTNNGTYRLVNEEGYFLLDKNNRPVEIPNETELSVNEAGRVAATTQQIGLVNFTDPQKLINEGDNLYRFTGTGNQIFATTSSSIKQGYVESSNVDLSKEMSDMITTQRGFQFNSRSISFADQMMGISNGIIRS</sequence>
<evidence type="ECO:0000313" key="7">
    <source>
        <dbReference type="Proteomes" id="UP000234950"/>
    </source>
</evidence>
<organism evidence="6 7">
    <name type="scientific">Neobacillus cucumis</name>
    <dbReference type="NCBI Taxonomy" id="1740721"/>
    <lineage>
        <taxon>Bacteria</taxon>
        <taxon>Bacillati</taxon>
        <taxon>Bacillota</taxon>
        <taxon>Bacilli</taxon>
        <taxon>Bacillales</taxon>
        <taxon>Bacillaceae</taxon>
        <taxon>Neobacillus</taxon>
    </lineage>
</organism>
<keyword evidence="6" id="KW-0969">Cilium</keyword>
<comment type="similarity">
    <text evidence="1 2">Belongs to the flagella basal body rod proteins family.</text>
</comment>
<gene>
    <name evidence="6" type="ORF">CVD27_25065</name>
</gene>
<name>A0A2N5H7F2_9BACI</name>
<dbReference type="PANTHER" id="PTHR30435:SF19">
    <property type="entry name" value="FLAGELLAR BASAL-BODY ROD PROTEIN FLGG"/>
    <property type="match status" value="1"/>
</dbReference>
<proteinExistence type="inferred from homology"/>
<dbReference type="Pfam" id="PF06429">
    <property type="entry name" value="Flg_bbr_C"/>
    <property type="match status" value="1"/>
</dbReference>
<dbReference type="Proteomes" id="UP000234950">
    <property type="component" value="Unassembled WGS sequence"/>
</dbReference>
<dbReference type="InterPro" id="IPR001444">
    <property type="entry name" value="Flag_bb_rod_N"/>
</dbReference>
<feature type="domain" description="Flagellar basal body rod protein N-terminal" evidence="3">
    <location>
        <begin position="5"/>
        <end position="35"/>
    </location>
</feature>
<dbReference type="Pfam" id="PF00460">
    <property type="entry name" value="Flg_bb_rod"/>
    <property type="match status" value="1"/>
</dbReference>
<accession>A0A2N5H7F2</accession>
<dbReference type="NCBIfam" id="TIGR03506">
    <property type="entry name" value="FlgEFG_subfam"/>
    <property type="match status" value="2"/>
</dbReference>
<evidence type="ECO:0000256" key="1">
    <source>
        <dbReference type="ARBA" id="ARBA00009677"/>
    </source>
</evidence>
<feature type="domain" description="Flagellar basal-body/hook protein C-terminal" evidence="4">
    <location>
        <begin position="212"/>
        <end position="255"/>
    </location>
</feature>
<evidence type="ECO:0000259" key="4">
    <source>
        <dbReference type="Pfam" id="PF06429"/>
    </source>
</evidence>
<keyword evidence="6" id="KW-0966">Cell projection</keyword>
<keyword evidence="6" id="KW-0282">Flagellum</keyword>
<dbReference type="InterPro" id="IPR010930">
    <property type="entry name" value="Flg_bb/hook_C_dom"/>
</dbReference>
<dbReference type="PROSITE" id="PS00588">
    <property type="entry name" value="FLAGELLA_BB_ROD"/>
    <property type="match status" value="1"/>
</dbReference>
<evidence type="ECO:0000259" key="3">
    <source>
        <dbReference type="Pfam" id="PF00460"/>
    </source>
</evidence>
<dbReference type="SUPFAM" id="SSF117143">
    <property type="entry name" value="Flagellar hook protein flgE"/>
    <property type="match status" value="1"/>
</dbReference>
<dbReference type="InterPro" id="IPR037925">
    <property type="entry name" value="FlgE/F/G-like"/>
</dbReference>
<dbReference type="InterPro" id="IPR019776">
    <property type="entry name" value="Flagellar_basal_body_rod_CS"/>
</dbReference>
<dbReference type="InterPro" id="IPR020013">
    <property type="entry name" value="Flagellar_FlgE/F/G"/>
</dbReference>